<gene>
    <name evidence="8" type="ORF">FHR36_006588</name>
</gene>
<keyword evidence="3" id="KW-0731">Sigma factor</keyword>
<dbReference type="RefSeq" id="WP_253803284.1">
    <property type="nucleotide sequence ID" value="NZ_BAAAUB010000006.1"/>
</dbReference>
<dbReference type="InterPro" id="IPR014284">
    <property type="entry name" value="RNA_pol_sigma-70_dom"/>
</dbReference>
<dbReference type="Proteomes" id="UP001206483">
    <property type="component" value="Unassembled WGS sequence"/>
</dbReference>
<dbReference type="InterPro" id="IPR007627">
    <property type="entry name" value="RNA_pol_sigma70_r2"/>
</dbReference>
<feature type="domain" description="RNA polymerase sigma-70 region 2" evidence="6">
    <location>
        <begin position="17"/>
        <end position="75"/>
    </location>
</feature>
<keyword evidence="9" id="KW-1185">Reference proteome</keyword>
<comment type="similarity">
    <text evidence="1">Belongs to the sigma-70 factor family. ECF subfamily.</text>
</comment>
<dbReference type="Pfam" id="PF04542">
    <property type="entry name" value="Sigma70_r2"/>
    <property type="match status" value="1"/>
</dbReference>
<evidence type="ECO:0000313" key="8">
    <source>
        <dbReference type="EMBL" id="MCP2313389.1"/>
    </source>
</evidence>
<evidence type="ECO:0000259" key="6">
    <source>
        <dbReference type="Pfam" id="PF04542"/>
    </source>
</evidence>
<dbReference type="EMBL" id="JAMZDX010000007">
    <property type="protein sequence ID" value="MCP2313389.1"/>
    <property type="molecule type" value="Genomic_DNA"/>
</dbReference>
<keyword evidence="4" id="KW-0238">DNA-binding</keyword>
<dbReference type="InterPro" id="IPR013325">
    <property type="entry name" value="RNA_pol_sigma_r2"/>
</dbReference>
<evidence type="ECO:0000256" key="1">
    <source>
        <dbReference type="ARBA" id="ARBA00010641"/>
    </source>
</evidence>
<dbReference type="InterPro" id="IPR039425">
    <property type="entry name" value="RNA_pol_sigma-70-like"/>
</dbReference>
<evidence type="ECO:0000259" key="7">
    <source>
        <dbReference type="Pfam" id="PF08281"/>
    </source>
</evidence>
<dbReference type="Pfam" id="PF08281">
    <property type="entry name" value="Sigma70_r4_2"/>
    <property type="match status" value="1"/>
</dbReference>
<evidence type="ECO:0000256" key="5">
    <source>
        <dbReference type="ARBA" id="ARBA00023163"/>
    </source>
</evidence>
<evidence type="ECO:0000313" key="9">
    <source>
        <dbReference type="Proteomes" id="UP001206483"/>
    </source>
</evidence>
<dbReference type="SUPFAM" id="SSF88946">
    <property type="entry name" value="Sigma2 domain of RNA polymerase sigma factors"/>
    <property type="match status" value="1"/>
</dbReference>
<evidence type="ECO:0000256" key="3">
    <source>
        <dbReference type="ARBA" id="ARBA00023082"/>
    </source>
</evidence>
<dbReference type="PANTHER" id="PTHR43133:SF50">
    <property type="entry name" value="ECF RNA POLYMERASE SIGMA FACTOR SIGM"/>
    <property type="match status" value="1"/>
</dbReference>
<feature type="domain" description="RNA polymerase sigma factor 70 region 4 type 2" evidence="7">
    <location>
        <begin position="101"/>
        <end position="150"/>
    </location>
</feature>
<dbReference type="SUPFAM" id="SSF88659">
    <property type="entry name" value="Sigma3 and sigma4 domains of RNA polymerase sigma factors"/>
    <property type="match status" value="1"/>
</dbReference>
<evidence type="ECO:0000256" key="4">
    <source>
        <dbReference type="ARBA" id="ARBA00023125"/>
    </source>
</evidence>
<organism evidence="8 9">
    <name type="scientific">Kitasatospora paracochleata</name>
    <dbReference type="NCBI Taxonomy" id="58354"/>
    <lineage>
        <taxon>Bacteria</taxon>
        <taxon>Bacillati</taxon>
        <taxon>Actinomycetota</taxon>
        <taxon>Actinomycetes</taxon>
        <taxon>Kitasatosporales</taxon>
        <taxon>Streptomycetaceae</taxon>
        <taxon>Kitasatospora</taxon>
    </lineage>
</organism>
<proteinExistence type="inferred from homology"/>
<dbReference type="InterPro" id="IPR013249">
    <property type="entry name" value="RNA_pol_sigma70_r4_t2"/>
</dbReference>
<keyword evidence="2" id="KW-0805">Transcription regulation</keyword>
<comment type="caution">
    <text evidence="8">The sequence shown here is derived from an EMBL/GenBank/DDBJ whole genome shotgun (WGS) entry which is preliminary data.</text>
</comment>
<reference evidence="8 9" key="1">
    <citation type="submission" date="2022-06" db="EMBL/GenBank/DDBJ databases">
        <title>Sequencing the genomes of 1000 actinobacteria strains.</title>
        <authorList>
            <person name="Klenk H.-P."/>
        </authorList>
    </citation>
    <scope>NUCLEOTIDE SEQUENCE [LARGE SCALE GENOMIC DNA]</scope>
    <source>
        <strain evidence="8 9">DSM 41656</strain>
    </source>
</reference>
<name>A0ABT1J7H0_9ACTN</name>
<keyword evidence="5" id="KW-0804">Transcription</keyword>
<dbReference type="Gene3D" id="1.10.1740.10">
    <property type="match status" value="1"/>
</dbReference>
<dbReference type="Gene3D" id="1.10.10.10">
    <property type="entry name" value="Winged helix-like DNA-binding domain superfamily/Winged helix DNA-binding domain"/>
    <property type="match status" value="1"/>
</dbReference>
<dbReference type="InterPro" id="IPR013324">
    <property type="entry name" value="RNA_pol_sigma_r3/r4-like"/>
</dbReference>
<evidence type="ECO:0000256" key="2">
    <source>
        <dbReference type="ARBA" id="ARBA00023015"/>
    </source>
</evidence>
<dbReference type="PANTHER" id="PTHR43133">
    <property type="entry name" value="RNA POLYMERASE ECF-TYPE SIGMA FACTO"/>
    <property type="match status" value="1"/>
</dbReference>
<protein>
    <submittedName>
        <fullName evidence="8">RNA polymerase sigma-70 factor (Sigma-E family)</fullName>
    </submittedName>
</protein>
<dbReference type="InterPro" id="IPR036388">
    <property type="entry name" value="WH-like_DNA-bd_sf"/>
</dbReference>
<dbReference type="NCBIfam" id="TIGR02937">
    <property type="entry name" value="sigma70-ECF"/>
    <property type="match status" value="1"/>
</dbReference>
<accession>A0ABT1J7H0</accession>
<sequence>MRKDEEFISFAEGCTVRLRQIAFLMCRDWHLAQDLTQTTLTKVYIAWPRLTRRDTDPFFYARKVLLNTLLDHKRRPSTSELATDQLPEHPDSPDLTAARLTLLGALALLSPRDRAIVLLRHWEDHSVETTAEIVGVSTSVVKTQTARGLAILRAHLGEERMALFS</sequence>